<dbReference type="Gene3D" id="3.30.300.160">
    <property type="entry name" value="Type II secretion system, protein E, N-terminal domain"/>
    <property type="match status" value="1"/>
</dbReference>
<dbReference type="EMBL" id="CP034669">
    <property type="protein sequence ID" value="QAT86183.1"/>
    <property type="molecule type" value="Genomic_DNA"/>
</dbReference>
<dbReference type="Proteomes" id="UP000288758">
    <property type="component" value="Chromosome"/>
</dbReference>
<dbReference type="InterPro" id="IPR007831">
    <property type="entry name" value="T2SS_GspE_N"/>
</dbReference>
<feature type="domain" description="Type II secretion system protein GspE N-terminal" evidence="2">
    <location>
        <begin position="59"/>
        <end position="141"/>
    </location>
</feature>
<feature type="compositionally biased region" description="Pro residues" evidence="1">
    <location>
        <begin position="166"/>
        <end position="199"/>
    </location>
</feature>
<protein>
    <submittedName>
        <fullName evidence="3">General secretion pathway protein E</fullName>
    </submittedName>
</protein>
<proteinExistence type="predicted"/>
<evidence type="ECO:0000313" key="4">
    <source>
        <dbReference type="Proteomes" id="UP000288758"/>
    </source>
</evidence>
<evidence type="ECO:0000256" key="1">
    <source>
        <dbReference type="SAM" id="MobiDB-lite"/>
    </source>
</evidence>
<evidence type="ECO:0000313" key="3">
    <source>
        <dbReference type="EMBL" id="QAT86183.1"/>
    </source>
</evidence>
<feature type="region of interest" description="Disordered" evidence="1">
    <location>
        <begin position="218"/>
        <end position="259"/>
    </location>
</feature>
<dbReference type="Pfam" id="PF05157">
    <property type="entry name" value="MshEN"/>
    <property type="match status" value="1"/>
</dbReference>
<feature type="region of interest" description="Disordered" evidence="1">
    <location>
        <begin position="155"/>
        <end position="206"/>
    </location>
</feature>
<dbReference type="AlphaFoldDB" id="A0A410RWC3"/>
<reference evidence="3 4" key="1">
    <citation type="submission" date="2018-12" db="EMBL/GenBank/DDBJ databases">
        <title>Complete Genome Sequence of the Corallopyronin A producing Myxobacterium Corallococcus coralloides B035.</title>
        <authorList>
            <person name="Bouhired S.M."/>
            <person name="Rupp O."/>
            <person name="Blom J."/>
            <person name="Schaeberle T.F."/>
            <person name="Kehraus S."/>
            <person name="Schiefer A."/>
            <person name="Pfarr K."/>
            <person name="Goesmann A."/>
            <person name="Hoerauf A."/>
            <person name="Koenig G.M."/>
        </authorList>
    </citation>
    <scope>NUCLEOTIDE SEQUENCE [LARGE SCALE GENOMIC DNA]</scope>
    <source>
        <strain evidence="3 4">B035</strain>
    </source>
</reference>
<dbReference type="RefSeq" id="WP_128797822.1">
    <property type="nucleotide sequence ID" value="NZ_CP034669.1"/>
</dbReference>
<dbReference type="SUPFAM" id="SSF160246">
    <property type="entry name" value="EspE N-terminal domain-like"/>
    <property type="match status" value="1"/>
</dbReference>
<accession>A0A410RWC3</accession>
<gene>
    <name evidence="3" type="ORF">EJ065_4635</name>
</gene>
<organism evidence="3 4">
    <name type="scientific">Corallococcus coralloides</name>
    <name type="common">Myxococcus coralloides</name>
    <dbReference type="NCBI Taxonomy" id="184914"/>
    <lineage>
        <taxon>Bacteria</taxon>
        <taxon>Pseudomonadati</taxon>
        <taxon>Myxococcota</taxon>
        <taxon>Myxococcia</taxon>
        <taxon>Myxococcales</taxon>
        <taxon>Cystobacterineae</taxon>
        <taxon>Myxococcaceae</taxon>
        <taxon>Corallococcus</taxon>
    </lineage>
</organism>
<name>A0A410RWC3_CORCK</name>
<sequence length="339" mass="36434">MRKKIGELLVQAGVVTDEQVKQALASGRRGQGRKLGEVLVSMGLCTGRDIAKALAAQHELPFVELPEYIPHAVSSLVSMDFQTEHRVLLFALEQDGRGEKIHVAVEDPGNLMLVDELRFQLRKPLKVFVAASDDLEQALARGRGEPLDIVEAEPMDMDEDDSPDILPSPPAPPAAARAPTPPRPPAPPPLDWDLPPPPPHEGDASADGAEVLEDILGSTPRPKVPKAPRPPPPPAAARPPAPPPPPAEPEDPSKPRVPVVLFGGAAQGVKPSVALTPKPDFSEEDLAVLDDIDRISRGEEASLDTEKVKPARMVASLIRLLIRKGLIQEAEFLEELAQK</sequence>
<evidence type="ECO:0000259" key="2">
    <source>
        <dbReference type="Pfam" id="PF05157"/>
    </source>
</evidence>
<feature type="compositionally biased region" description="Pro residues" evidence="1">
    <location>
        <begin position="225"/>
        <end position="247"/>
    </location>
</feature>
<dbReference type="InterPro" id="IPR037257">
    <property type="entry name" value="T2SS_E_N_sf"/>
</dbReference>